<evidence type="ECO:0000313" key="2">
    <source>
        <dbReference type="Proteomes" id="UP000237682"/>
    </source>
</evidence>
<proteinExistence type="predicted"/>
<gene>
    <name evidence="1" type="ORF">C5L14_21025</name>
</gene>
<reference evidence="1 2" key="1">
    <citation type="submission" date="2018-02" db="EMBL/GenBank/DDBJ databases">
        <title>Whole genome sequencing of endophytic bacterium.</title>
        <authorList>
            <person name="Eedara R."/>
            <person name="Podile A.R."/>
        </authorList>
    </citation>
    <scope>NUCLEOTIDE SEQUENCE [LARGE SCALE GENOMIC DNA]</scope>
    <source>
        <strain evidence="1 2">RP1T</strain>
    </source>
</reference>
<protein>
    <submittedName>
        <fullName evidence="1">Uncharacterized protein</fullName>
    </submittedName>
</protein>
<keyword evidence="2" id="KW-1185">Reference proteome</keyword>
<accession>A0A2S9Q805</accession>
<comment type="caution">
    <text evidence="1">The sequence shown here is derived from an EMBL/GenBank/DDBJ whole genome shotgun (WGS) entry which is preliminary data.</text>
</comment>
<dbReference type="EMBL" id="PUEJ01000008">
    <property type="protein sequence ID" value="PRH85475.1"/>
    <property type="molecule type" value="Genomic_DNA"/>
</dbReference>
<name>A0A2S9Q805_9HYPH</name>
<dbReference type="RefSeq" id="WP_105864035.1">
    <property type="nucleotide sequence ID" value="NZ_PUEJ01000008.1"/>
</dbReference>
<sequence length="66" mass="6799">MPSTSDEVLVPSTVDVHSAVDAQIAAQDLLAALKQVCADHYQSPAVVSFPINGATVLDAMAVTGNF</sequence>
<dbReference type="AlphaFoldDB" id="A0A2S9Q805"/>
<evidence type="ECO:0000313" key="1">
    <source>
        <dbReference type="EMBL" id="PRH85475.1"/>
    </source>
</evidence>
<dbReference type="Proteomes" id="UP000237682">
    <property type="component" value="Unassembled WGS sequence"/>
</dbReference>
<organism evidence="1 2">
    <name type="scientific">Labrys okinawensis</name>
    <dbReference type="NCBI Taxonomy" id="346911"/>
    <lineage>
        <taxon>Bacteria</taxon>
        <taxon>Pseudomonadati</taxon>
        <taxon>Pseudomonadota</taxon>
        <taxon>Alphaproteobacteria</taxon>
        <taxon>Hyphomicrobiales</taxon>
        <taxon>Xanthobacteraceae</taxon>
        <taxon>Labrys</taxon>
    </lineage>
</organism>